<keyword evidence="7" id="KW-1185">Reference proteome</keyword>
<comment type="pathway">
    <text evidence="5">Cofactor biosynthesis; adenosylcobalamin biosynthesis; cob(II)yrinate a,c-diamide from sirohydrochlorin (anaerobic route): step 6/10.</text>
</comment>
<dbReference type="EC" id="2.1.1.195" evidence="5"/>
<dbReference type="AlphaFoldDB" id="G9YES8"/>
<dbReference type="eggNOG" id="COG1903">
    <property type="taxonomic scope" value="Bacteria"/>
</dbReference>
<dbReference type="PANTHER" id="PTHR35863">
    <property type="entry name" value="COBALT-PRECORRIN-5B C(1)-METHYLTRANSFERASE"/>
    <property type="match status" value="1"/>
</dbReference>
<keyword evidence="2 5" id="KW-0489">Methyltransferase</keyword>
<evidence type="ECO:0000313" key="7">
    <source>
        <dbReference type="Proteomes" id="UP000005481"/>
    </source>
</evidence>
<dbReference type="HOGENOM" id="CLU_041273_1_0_9"/>
<dbReference type="HAMAP" id="MF_00787">
    <property type="entry name" value="CbiD"/>
    <property type="match status" value="1"/>
</dbReference>
<dbReference type="InterPro" id="IPR002748">
    <property type="entry name" value="CbiD"/>
</dbReference>
<evidence type="ECO:0000256" key="1">
    <source>
        <dbReference type="ARBA" id="ARBA00022573"/>
    </source>
</evidence>
<dbReference type="SUPFAM" id="SSF111342">
    <property type="entry name" value="CbiD-like"/>
    <property type="match status" value="1"/>
</dbReference>
<dbReference type="PIRSF" id="PIRSF026782">
    <property type="entry name" value="CbiD"/>
    <property type="match status" value="1"/>
</dbReference>
<gene>
    <name evidence="5" type="primary">cbiD</name>
    <name evidence="6" type="ORF">HMPREF0080_00138</name>
</gene>
<comment type="caution">
    <text evidence="6">The sequence shown here is derived from an EMBL/GenBank/DDBJ whole genome shotgun (WGS) entry which is preliminary data.</text>
</comment>
<evidence type="ECO:0000313" key="6">
    <source>
        <dbReference type="EMBL" id="EHM43701.1"/>
    </source>
</evidence>
<dbReference type="GO" id="GO:0019251">
    <property type="term" value="P:anaerobic cobalamin biosynthetic process"/>
    <property type="evidence" value="ECO:0007669"/>
    <property type="project" value="UniProtKB-UniRule"/>
</dbReference>
<dbReference type="PATRIC" id="fig|861450.3.peg.131"/>
<name>G9YES8_9FIRM</name>
<keyword evidence="1 5" id="KW-0169">Cobalamin biosynthesis</keyword>
<evidence type="ECO:0000256" key="3">
    <source>
        <dbReference type="ARBA" id="ARBA00022679"/>
    </source>
</evidence>
<dbReference type="GO" id="GO:0032259">
    <property type="term" value="P:methylation"/>
    <property type="evidence" value="ECO:0007669"/>
    <property type="project" value="UniProtKB-KW"/>
</dbReference>
<dbReference type="Proteomes" id="UP000005481">
    <property type="component" value="Unassembled WGS sequence"/>
</dbReference>
<comment type="catalytic activity">
    <reaction evidence="5">
        <text>Co-precorrin-5B + S-adenosyl-L-methionine = Co-precorrin-6A + S-adenosyl-L-homocysteine</text>
        <dbReference type="Rhea" id="RHEA:26285"/>
        <dbReference type="ChEBI" id="CHEBI:57856"/>
        <dbReference type="ChEBI" id="CHEBI:59789"/>
        <dbReference type="ChEBI" id="CHEBI:60063"/>
        <dbReference type="ChEBI" id="CHEBI:60064"/>
        <dbReference type="EC" id="2.1.1.195"/>
    </reaction>
</comment>
<evidence type="ECO:0000256" key="2">
    <source>
        <dbReference type="ARBA" id="ARBA00022603"/>
    </source>
</evidence>
<dbReference type="UniPathway" id="UPA00148">
    <property type="reaction ID" value="UER00227"/>
</dbReference>
<sequence>MGLDHYAVKEGKELRCGYTTGTCAAAATSAAAKMLFSGKSVASVRIATPKGIVLDLPAEEAAFLESGARCAVRKDAGDDPDMTDGLLVFATVEKSGEKGILICAGDGVGIVTKPGLSAPVGGPAVNATPRRMIMEAAQAVMDAYRYRGGLKITLSIPGGAEIARKTFNPRLGIEGGLSVLGTSGIVEPMSEQALIDTIHVEMNSLRAAGGKHVLAFFGNYGVDFTRNEWGIDTENRITCSNYIGELLDYAVYLGFSDVLLIGHVGKILKLAQGIMNTHSRCADGRTTFLAMEAMFAGASKETGKAVYESLTTDMAIDLLAEHDLLKPVLAKAMEKISYYMDQRVHGALRTEAVMFSNARGVLGMTGGAEDLLTLYRKEKNLER</sequence>
<reference evidence="6 7" key="1">
    <citation type="submission" date="2011-08" db="EMBL/GenBank/DDBJ databases">
        <authorList>
            <person name="Weinstock G."/>
            <person name="Sodergren E."/>
            <person name="Clifton S."/>
            <person name="Fulton L."/>
            <person name="Fulton B."/>
            <person name="Courtney L."/>
            <person name="Fronick C."/>
            <person name="Harrison M."/>
            <person name="Strong C."/>
            <person name="Farmer C."/>
            <person name="Delahaunty K."/>
            <person name="Markovic C."/>
            <person name="Hall O."/>
            <person name="Minx P."/>
            <person name="Tomlinson C."/>
            <person name="Mitreva M."/>
            <person name="Hou S."/>
            <person name="Chen J."/>
            <person name="Wollam A."/>
            <person name="Pepin K.H."/>
            <person name="Johnson M."/>
            <person name="Bhonagiri V."/>
            <person name="Zhang X."/>
            <person name="Suruliraj S."/>
            <person name="Warren W."/>
            <person name="Chinwalla A."/>
            <person name="Mardis E.R."/>
            <person name="Wilson R.K."/>
        </authorList>
    </citation>
    <scope>NUCLEOTIDE SEQUENCE [LARGE SCALE GENOMIC DNA]</scope>
    <source>
        <strain evidence="6 7">F0357</strain>
    </source>
</reference>
<keyword evidence="3 5" id="KW-0808">Transferase</keyword>
<protein>
    <recommendedName>
        <fullName evidence="5">Cobalt-precorrin-5B C(1)-methyltransferase</fullName>
        <ecNumber evidence="5">2.1.1.195</ecNumber>
    </recommendedName>
    <alternativeName>
        <fullName evidence="5">Cobalt-precorrin-6A synthase</fullName>
    </alternativeName>
</protein>
<dbReference type="EMBL" id="AGCJ01000005">
    <property type="protein sequence ID" value="EHM43701.1"/>
    <property type="molecule type" value="Genomic_DNA"/>
</dbReference>
<dbReference type="RefSeq" id="WP_006789121.1">
    <property type="nucleotide sequence ID" value="NZ_JH417564.1"/>
</dbReference>
<proteinExistence type="inferred from homology"/>
<dbReference type="STRING" id="861450.HMPREF0080_00138"/>
<dbReference type="InterPro" id="IPR036074">
    <property type="entry name" value="CbiD_sf"/>
</dbReference>
<evidence type="ECO:0000256" key="5">
    <source>
        <dbReference type="HAMAP-Rule" id="MF_00787"/>
    </source>
</evidence>
<comment type="similarity">
    <text evidence="5">Belongs to the CbiD family.</text>
</comment>
<dbReference type="PANTHER" id="PTHR35863:SF1">
    <property type="entry name" value="COBALT-PRECORRIN-5B C(1)-METHYLTRANSFERASE"/>
    <property type="match status" value="1"/>
</dbReference>
<dbReference type="GO" id="GO:0043780">
    <property type="term" value="F:cobalt-precorrin-5B C1-methyltransferase activity"/>
    <property type="evidence" value="ECO:0007669"/>
    <property type="project" value="RHEA"/>
</dbReference>
<comment type="function">
    <text evidence="5">Catalyzes the methylation of C-1 in cobalt-precorrin-5B to form cobalt-precorrin-6A.</text>
</comment>
<dbReference type="Pfam" id="PF01888">
    <property type="entry name" value="CbiD"/>
    <property type="match status" value="1"/>
</dbReference>
<organism evidence="6 7">
    <name type="scientific">Anaeroglobus geminatus F0357</name>
    <dbReference type="NCBI Taxonomy" id="861450"/>
    <lineage>
        <taxon>Bacteria</taxon>
        <taxon>Bacillati</taxon>
        <taxon>Bacillota</taxon>
        <taxon>Negativicutes</taxon>
        <taxon>Veillonellales</taxon>
        <taxon>Veillonellaceae</taxon>
        <taxon>Anaeroglobus</taxon>
    </lineage>
</organism>
<dbReference type="Gene3D" id="3.30.2110.10">
    <property type="entry name" value="CbiD-like"/>
    <property type="match status" value="1"/>
</dbReference>
<accession>G9YES8</accession>
<dbReference type="NCBIfam" id="TIGR00312">
    <property type="entry name" value="cbiD"/>
    <property type="match status" value="1"/>
</dbReference>
<evidence type="ECO:0000256" key="4">
    <source>
        <dbReference type="ARBA" id="ARBA00022691"/>
    </source>
</evidence>
<keyword evidence="4 5" id="KW-0949">S-adenosyl-L-methionine</keyword>